<name>A0A2T0RHU0_9ACTN</name>
<dbReference type="GO" id="GO:0005737">
    <property type="term" value="C:cytoplasm"/>
    <property type="evidence" value="ECO:0007669"/>
    <property type="project" value="TreeGrafter"/>
</dbReference>
<dbReference type="AlphaFoldDB" id="A0A2T0RHU0"/>
<dbReference type="PANTHER" id="PTHR48079:SF6">
    <property type="entry name" value="NAD(P)-BINDING DOMAIN-CONTAINING PROTEIN-RELATED"/>
    <property type="match status" value="1"/>
</dbReference>
<keyword evidence="2" id="KW-1185">Reference proteome</keyword>
<reference evidence="1 2" key="1">
    <citation type="submission" date="2018-03" db="EMBL/GenBank/DDBJ databases">
        <title>Genomic Encyclopedia of Archaeal and Bacterial Type Strains, Phase II (KMG-II): from individual species to whole genera.</title>
        <authorList>
            <person name="Goeker M."/>
        </authorList>
    </citation>
    <scope>NUCLEOTIDE SEQUENCE [LARGE SCALE GENOMIC DNA]</scope>
    <source>
        <strain evidence="1 2">DSM 45348</strain>
    </source>
</reference>
<sequence>MHVLVTGGTLAPAVISELLAAGHTVTDRAGAEDLSSADGVIHLGGPHAAETDLNAIRAIGTALINTGRPFIGTGTTAAPALAGFTGVLTEEIALPGEAENALLAYASSGVRAAVVRLPPAVHESGRYGAVSGLIAVARATGVSGCPGDGGNRWPAVDARDAARLYRLALESAPPGARLHAVAEEGIAMRDIAEAIAGRLHVPVAGVDARHFGTLAGLAGLDNPVSGRATRDALGWAPSRPGLIAALGRSTVLNVGLDPSVVGDPGAPSEAFPAVDAAQVRAGIERAAAELAGMGLDFDSCLLDRGEGAEAALRDTLNGGVFDVIVIGAGVRLEPSLTPLFEKLIGIVRTHAPESRLAFNTGPDSLVDAVRRALPIR</sequence>
<comment type="caution">
    <text evidence="1">The sequence shown here is derived from an EMBL/GenBank/DDBJ whole genome shotgun (WGS) entry which is preliminary data.</text>
</comment>
<accession>A0A2T0RHU0</accession>
<dbReference type="SUPFAM" id="SSF51735">
    <property type="entry name" value="NAD(P)-binding Rossmann-fold domains"/>
    <property type="match status" value="1"/>
</dbReference>
<proteinExistence type="predicted"/>
<organism evidence="1 2">
    <name type="scientific">Pseudosporangium ferrugineum</name>
    <dbReference type="NCBI Taxonomy" id="439699"/>
    <lineage>
        <taxon>Bacteria</taxon>
        <taxon>Bacillati</taxon>
        <taxon>Actinomycetota</taxon>
        <taxon>Actinomycetes</taxon>
        <taxon>Micromonosporales</taxon>
        <taxon>Micromonosporaceae</taxon>
        <taxon>Pseudosporangium</taxon>
    </lineage>
</organism>
<dbReference type="PANTHER" id="PTHR48079">
    <property type="entry name" value="PROTEIN YEEZ"/>
    <property type="match status" value="1"/>
</dbReference>
<dbReference type="GO" id="GO:0004029">
    <property type="term" value="F:aldehyde dehydrogenase (NAD+) activity"/>
    <property type="evidence" value="ECO:0007669"/>
    <property type="project" value="TreeGrafter"/>
</dbReference>
<dbReference type="RefSeq" id="WP_211303977.1">
    <property type="nucleotide sequence ID" value="NZ_PVZG01000022.1"/>
</dbReference>
<protein>
    <submittedName>
        <fullName evidence="1">Nucleoside-diphosphate-sugar epimerase</fullName>
    </submittedName>
</protein>
<dbReference type="EMBL" id="PVZG01000022">
    <property type="protein sequence ID" value="PRY20786.1"/>
    <property type="molecule type" value="Genomic_DNA"/>
</dbReference>
<dbReference type="InterPro" id="IPR051783">
    <property type="entry name" value="NAD(P)-dependent_oxidoreduct"/>
</dbReference>
<evidence type="ECO:0000313" key="2">
    <source>
        <dbReference type="Proteomes" id="UP000239209"/>
    </source>
</evidence>
<evidence type="ECO:0000313" key="1">
    <source>
        <dbReference type="EMBL" id="PRY20786.1"/>
    </source>
</evidence>
<dbReference type="InterPro" id="IPR036291">
    <property type="entry name" value="NAD(P)-bd_dom_sf"/>
</dbReference>
<gene>
    <name evidence="1" type="ORF">CLV70_12225</name>
</gene>
<dbReference type="Gene3D" id="3.40.50.720">
    <property type="entry name" value="NAD(P)-binding Rossmann-like Domain"/>
    <property type="match status" value="1"/>
</dbReference>
<dbReference type="Proteomes" id="UP000239209">
    <property type="component" value="Unassembled WGS sequence"/>
</dbReference>